<dbReference type="NCBIfam" id="NF033939">
    <property type="entry name" value="DESULF_POR1"/>
    <property type="match status" value="1"/>
</dbReference>
<gene>
    <name evidence="2" type="ORF">H9894_07005</name>
</gene>
<dbReference type="Proteomes" id="UP000886752">
    <property type="component" value="Unassembled WGS sequence"/>
</dbReference>
<reference evidence="2" key="1">
    <citation type="journal article" date="2021" name="PeerJ">
        <title>Extensive microbial diversity within the chicken gut microbiome revealed by metagenomics and culture.</title>
        <authorList>
            <person name="Gilroy R."/>
            <person name="Ravi A."/>
            <person name="Getino M."/>
            <person name="Pursley I."/>
            <person name="Horton D.L."/>
            <person name="Alikhan N.F."/>
            <person name="Baker D."/>
            <person name="Gharbi K."/>
            <person name="Hall N."/>
            <person name="Watson M."/>
            <person name="Adriaenssens E.M."/>
            <person name="Foster-Nyarko E."/>
            <person name="Jarju S."/>
            <person name="Secka A."/>
            <person name="Antonio M."/>
            <person name="Oren A."/>
            <person name="Chaudhuri R.R."/>
            <person name="La Ragione R."/>
            <person name="Hildebrand F."/>
            <person name="Pallen M.J."/>
        </authorList>
    </citation>
    <scope>NUCLEOTIDE SEQUENCE</scope>
    <source>
        <strain evidence="2">ChiHecec2B26-446</strain>
    </source>
</reference>
<comment type="caution">
    <text evidence="2">The sequence shown here is derived from an EMBL/GenBank/DDBJ whole genome shotgun (WGS) entry which is preliminary data.</text>
</comment>
<protein>
    <submittedName>
        <fullName evidence="2">Outer membrane homotrimeric porin</fullName>
    </submittedName>
</protein>
<evidence type="ECO:0000313" key="3">
    <source>
        <dbReference type="Proteomes" id="UP000886752"/>
    </source>
</evidence>
<feature type="signal peptide" evidence="1">
    <location>
        <begin position="1"/>
        <end position="23"/>
    </location>
</feature>
<accession>A0A9D1TQY6</accession>
<evidence type="ECO:0000313" key="2">
    <source>
        <dbReference type="EMBL" id="HIW00921.1"/>
    </source>
</evidence>
<dbReference type="EMBL" id="DXHV01000065">
    <property type="protein sequence ID" value="HIW00921.1"/>
    <property type="molecule type" value="Genomic_DNA"/>
</dbReference>
<name>A0A9D1TQY6_9BACT</name>
<dbReference type="InterPro" id="IPR059232">
    <property type="entry name" value="Porin_put"/>
</dbReference>
<dbReference type="AlphaFoldDB" id="A0A9D1TQY6"/>
<keyword evidence="1" id="KW-0732">Signal</keyword>
<sequence length="510" mass="56313">MKRLMTLVLAAGLVFSAANGAQAIDFKASGQWLMGFAGGDGSLINKTREAGGKMKKAENSDKFTAAQRVRLQIDAVASESLSGTVFFEIGDTTWGQAGSGGALGADDTIIEVKRAYIDWAVPNTDLKFRMGLQGLALPNAAGGSAILDDDVAAVSFSYQFTENVGLTGFWARPYNDNYGTDGSGHDNDKAGYLDNVDLFSLALPLTFDGIEATPWVMYGVIGQNAFRGNDNYRTAYMLNGYQDNNRWRTNGNFGRGHANTSAIWAGIPIKLSLWDPLNIEVDFNYGFLESMGRGTISDSYGNDKRFNTRRQGWIAKALVEYKMDWGTPGIFGWYASGDDSNPKNGSERMPTVSPCGNFTSFFGDGNWGWSTTAALYDRNMSYTGTWGIGLQVRDMSFLEDLKHTFRVAYWGGTNSPNMAKYANNAWGWASGQGEAFTGYHDQEVYLTTNDGLLEFNLVNAYQIYENLEINLELGYVVNFIDQDTWKRANYASAYEKQDAWKAQLIFAYTF</sequence>
<feature type="chain" id="PRO_5039203642" evidence="1">
    <location>
        <begin position="24"/>
        <end position="510"/>
    </location>
</feature>
<proteinExistence type="predicted"/>
<organism evidence="2 3">
    <name type="scientific">Candidatus Desulfovibrio intestinipullorum</name>
    <dbReference type="NCBI Taxonomy" id="2838536"/>
    <lineage>
        <taxon>Bacteria</taxon>
        <taxon>Pseudomonadati</taxon>
        <taxon>Thermodesulfobacteriota</taxon>
        <taxon>Desulfovibrionia</taxon>
        <taxon>Desulfovibrionales</taxon>
        <taxon>Desulfovibrionaceae</taxon>
        <taxon>Desulfovibrio</taxon>
    </lineage>
</organism>
<evidence type="ECO:0000256" key="1">
    <source>
        <dbReference type="SAM" id="SignalP"/>
    </source>
</evidence>
<reference evidence="2" key="2">
    <citation type="submission" date="2021-04" db="EMBL/GenBank/DDBJ databases">
        <authorList>
            <person name="Gilroy R."/>
        </authorList>
    </citation>
    <scope>NUCLEOTIDE SEQUENCE</scope>
    <source>
        <strain evidence="2">ChiHecec2B26-446</strain>
    </source>
</reference>